<dbReference type="Gene3D" id="3.20.20.120">
    <property type="entry name" value="Enolase-like C-terminal domain"/>
    <property type="match status" value="1"/>
</dbReference>
<evidence type="ECO:0000256" key="2">
    <source>
        <dbReference type="ARBA" id="ARBA00022723"/>
    </source>
</evidence>
<protein>
    <recommendedName>
        <fullName evidence="7">Mandelate racemase/muconate lactonizing enzyme N-terminal domain-containing protein</fullName>
    </recommendedName>
</protein>
<dbReference type="SUPFAM" id="SSF54826">
    <property type="entry name" value="Enolase N-terminal domain-like"/>
    <property type="match status" value="1"/>
</dbReference>
<organism evidence="6">
    <name type="scientific">marine metagenome</name>
    <dbReference type="NCBI Taxonomy" id="408172"/>
    <lineage>
        <taxon>unclassified sequences</taxon>
        <taxon>metagenomes</taxon>
        <taxon>ecological metagenomes</taxon>
    </lineage>
</organism>
<evidence type="ECO:0000256" key="3">
    <source>
        <dbReference type="ARBA" id="ARBA00022842"/>
    </source>
</evidence>
<dbReference type="InterPro" id="IPR029065">
    <property type="entry name" value="Enolase_C-like"/>
</dbReference>
<dbReference type="Gene3D" id="3.30.390.10">
    <property type="entry name" value="Enolase-like, N-terminal domain"/>
    <property type="match status" value="1"/>
</dbReference>
<dbReference type="GO" id="GO:0000287">
    <property type="term" value="F:magnesium ion binding"/>
    <property type="evidence" value="ECO:0007669"/>
    <property type="project" value="TreeGrafter"/>
</dbReference>
<proteinExistence type="predicted"/>
<evidence type="ECO:0000313" key="6">
    <source>
        <dbReference type="EMBL" id="SVD16549.1"/>
    </source>
</evidence>
<accession>A0A382T300</accession>
<keyword evidence="2" id="KW-0479">Metal-binding</keyword>
<dbReference type="PANTHER" id="PTHR13794">
    <property type="entry name" value="ENOLASE SUPERFAMILY, MANDELATE RACEMASE"/>
    <property type="match status" value="1"/>
</dbReference>
<keyword evidence="3" id="KW-0460">Magnesium</keyword>
<name>A0A382T300_9ZZZZ</name>
<dbReference type="GO" id="GO:0016836">
    <property type="term" value="F:hydro-lyase activity"/>
    <property type="evidence" value="ECO:0007669"/>
    <property type="project" value="TreeGrafter"/>
</dbReference>
<dbReference type="PANTHER" id="PTHR13794:SF58">
    <property type="entry name" value="MITOCHONDRIAL ENOLASE SUPERFAMILY MEMBER 1"/>
    <property type="match status" value="1"/>
</dbReference>
<comment type="cofactor">
    <cofactor evidence="1">
        <name>Mg(2+)</name>
        <dbReference type="ChEBI" id="CHEBI:18420"/>
    </cofactor>
</comment>
<dbReference type="InterPro" id="IPR013341">
    <property type="entry name" value="Mandelate_racemase_N_dom"/>
</dbReference>
<dbReference type="SUPFAM" id="SSF51604">
    <property type="entry name" value="Enolase C-terminal domain-like"/>
    <property type="match status" value="1"/>
</dbReference>
<evidence type="ECO:0000256" key="1">
    <source>
        <dbReference type="ARBA" id="ARBA00001946"/>
    </source>
</evidence>
<dbReference type="EMBL" id="UINC01133552">
    <property type="protein sequence ID" value="SVD16549.1"/>
    <property type="molecule type" value="Genomic_DNA"/>
</dbReference>
<dbReference type="Pfam" id="PF13378">
    <property type="entry name" value="MR_MLE_C"/>
    <property type="match status" value="1"/>
</dbReference>
<evidence type="ECO:0008006" key="7">
    <source>
        <dbReference type="Google" id="ProtNLM"/>
    </source>
</evidence>
<reference evidence="6" key="1">
    <citation type="submission" date="2018-05" db="EMBL/GenBank/DDBJ databases">
        <authorList>
            <person name="Lanie J.A."/>
            <person name="Ng W.-L."/>
            <person name="Kazmierczak K.M."/>
            <person name="Andrzejewski T.M."/>
            <person name="Davidsen T.M."/>
            <person name="Wayne K.J."/>
            <person name="Tettelin H."/>
            <person name="Glass J.I."/>
            <person name="Rusch D."/>
            <person name="Podicherti R."/>
            <person name="Tsui H.-C.T."/>
            <person name="Winkler M.E."/>
        </authorList>
    </citation>
    <scope>NUCLEOTIDE SEQUENCE</scope>
</reference>
<dbReference type="InterPro" id="IPR036849">
    <property type="entry name" value="Enolase-like_C_sf"/>
</dbReference>
<feature type="domain" description="Enolase C-terminal" evidence="5">
    <location>
        <begin position="150"/>
        <end position="223"/>
    </location>
</feature>
<dbReference type="GO" id="GO:0016052">
    <property type="term" value="P:carbohydrate catabolic process"/>
    <property type="evidence" value="ECO:0007669"/>
    <property type="project" value="TreeGrafter"/>
</dbReference>
<dbReference type="AlphaFoldDB" id="A0A382T300"/>
<evidence type="ECO:0000259" key="4">
    <source>
        <dbReference type="Pfam" id="PF02746"/>
    </source>
</evidence>
<dbReference type="InterPro" id="IPR046945">
    <property type="entry name" value="RHMD-like"/>
</dbReference>
<feature type="non-terminal residue" evidence="6">
    <location>
        <position position="224"/>
    </location>
</feature>
<dbReference type="InterPro" id="IPR029017">
    <property type="entry name" value="Enolase-like_N"/>
</dbReference>
<dbReference type="Pfam" id="PF02746">
    <property type="entry name" value="MR_MLE_N"/>
    <property type="match status" value="1"/>
</dbReference>
<evidence type="ECO:0000259" key="5">
    <source>
        <dbReference type="Pfam" id="PF13378"/>
    </source>
</evidence>
<gene>
    <name evidence="6" type="ORF">METZ01_LOCUS369403</name>
</gene>
<sequence>MIITNVESIAFEVKSDWGNKPSKWGYGIRDGSTADVDYRILRITTDDGAEGYHVGGAGHYWSAPPQSVVDSLIKPLLIGEDPLNRERLWQWMTAHQQISEGVIGCVDSALWDLLGRMADVPVYKLLGGYRDRVLAYCSTAPNLGSPEVYAQHALEAKARGYKAFKVHAYIFWNPHTWEPAPGKPAFPEEDLEVCRAVREAVGDEMVLMHDPWGVYTLQESIYVG</sequence>
<feature type="domain" description="Mandelate racemase/muconate lactonizing enzyme N-terminal" evidence="4">
    <location>
        <begin position="32"/>
        <end position="127"/>
    </location>
</feature>